<dbReference type="SUPFAM" id="SSF46689">
    <property type="entry name" value="Homeodomain-like"/>
    <property type="match status" value="1"/>
</dbReference>
<evidence type="ECO:0000256" key="1">
    <source>
        <dbReference type="ARBA" id="ARBA00023015"/>
    </source>
</evidence>
<keyword evidence="1" id="KW-0805">Transcription regulation</keyword>
<dbReference type="EMBL" id="JBHULN010000012">
    <property type="protein sequence ID" value="MFD2572731.1"/>
    <property type="molecule type" value="Genomic_DNA"/>
</dbReference>
<dbReference type="Gene3D" id="1.10.10.60">
    <property type="entry name" value="Homeodomain-like"/>
    <property type="match status" value="1"/>
</dbReference>
<protein>
    <submittedName>
        <fullName evidence="5">AraC family transcriptional regulator</fullName>
    </submittedName>
</protein>
<keyword evidence="3" id="KW-0804">Transcription</keyword>
<dbReference type="PRINTS" id="PR00032">
    <property type="entry name" value="HTHARAC"/>
</dbReference>
<dbReference type="PANTHER" id="PTHR43280">
    <property type="entry name" value="ARAC-FAMILY TRANSCRIPTIONAL REGULATOR"/>
    <property type="match status" value="1"/>
</dbReference>
<dbReference type="SUPFAM" id="SSF51215">
    <property type="entry name" value="Regulatory protein AraC"/>
    <property type="match status" value="1"/>
</dbReference>
<name>A0ABW5M8B4_9BACT</name>
<dbReference type="PANTHER" id="PTHR43280:SF32">
    <property type="entry name" value="TRANSCRIPTIONAL REGULATORY PROTEIN"/>
    <property type="match status" value="1"/>
</dbReference>
<organism evidence="5 6">
    <name type="scientific">Spirosoma soli</name>
    <dbReference type="NCBI Taxonomy" id="1770529"/>
    <lineage>
        <taxon>Bacteria</taxon>
        <taxon>Pseudomonadati</taxon>
        <taxon>Bacteroidota</taxon>
        <taxon>Cytophagia</taxon>
        <taxon>Cytophagales</taxon>
        <taxon>Cytophagaceae</taxon>
        <taxon>Spirosoma</taxon>
    </lineage>
</organism>
<dbReference type="InterPro" id="IPR009057">
    <property type="entry name" value="Homeodomain-like_sf"/>
</dbReference>
<feature type="domain" description="HTH araC/xylS-type" evidence="4">
    <location>
        <begin position="192"/>
        <end position="290"/>
    </location>
</feature>
<dbReference type="PROSITE" id="PS01124">
    <property type="entry name" value="HTH_ARAC_FAMILY_2"/>
    <property type="match status" value="1"/>
</dbReference>
<evidence type="ECO:0000313" key="5">
    <source>
        <dbReference type="EMBL" id="MFD2572731.1"/>
    </source>
</evidence>
<keyword evidence="2" id="KW-0238">DNA-binding</keyword>
<dbReference type="Pfam" id="PF12833">
    <property type="entry name" value="HTH_18"/>
    <property type="match status" value="1"/>
</dbReference>
<evidence type="ECO:0000256" key="3">
    <source>
        <dbReference type="ARBA" id="ARBA00023163"/>
    </source>
</evidence>
<dbReference type="Proteomes" id="UP001597469">
    <property type="component" value="Unassembled WGS sequence"/>
</dbReference>
<dbReference type="InterPro" id="IPR020449">
    <property type="entry name" value="Tscrpt_reg_AraC-type_HTH"/>
</dbReference>
<evidence type="ECO:0000313" key="6">
    <source>
        <dbReference type="Proteomes" id="UP001597469"/>
    </source>
</evidence>
<dbReference type="InterPro" id="IPR018060">
    <property type="entry name" value="HTH_AraC"/>
</dbReference>
<keyword evidence="6" id="KW-1185">Reference proteome</keyword>
<dbReference type="InterPro" id="IPR037923">
    <property type="entry name" value="HTH-like"/>
</dbReference>
<evidence type="ECO:0000256" key="2">
    <source>
        <dbReference type="ARBA" id="ARBA00023125"/>
    </source>
</evidence>
<dbReference type="SMART" id="SM00342">
    <property type="entry name" value="HTH_ARAC"/>
    <property type="match status" value="1"/>
</dbReference>
<dbReference type="RefSeq" id="WP_381525322.1">
    <property type="nucleotide sequence ID" value="NZ_JBHULN010000012.1"/>
</dbReference>
<comment type="caution">
    <text evidence="5">The sequence shown here is derived from an EMBL/GenBank/DDBJ whole genome shotgun (WGS) entry which is preliminary data.</text>
</comment>
<evidence type="ECO:0000259" key="4">
    <source>
        <dbReference type="PROSITE" id="PS01124"/>
    </source>
</evidence>
<gene>
    <name evidence="5" type="ORF">ACFSUS_18975</name>
</gene>
<sequence length="296" mass="34516">MNVLTIDQPVPIHTLEQDPILGGKLFSMIRLEGTLIYQSDLLLPHRKDYFMLVFVQRGNGRHWVDMTPYVIKDKTFYFFVPNQLIVKEEPKPLWSTVIAFTNEFLALQENASLGKLPLIQNPQNAHELRLTDADVTFIEDISGKIYTEYGRPGEWQQRMVTAYLTVLLTYLSRLYTEQFESNPFSTDKLLLKKYLSTIEEHFRNLHQVSEYASLLNVSAGYLSEIVKAQSGKPAITHIHERLVLEARRLLFHTQHSLKEIAFDLGFSDPSYFNRFFKRETGVTPAEYRDTIREMYQ</sequence>
<reference evidence="6" key="1">
    <citation type="journal article" date="2019" name="Int. J. Syst. Evol. Microbiol.">
        <title>The Global Catalogue of Microorganisms (GCM) 10K type strain sequencing project: providing services to taxonomists for standard genome sequencing and annotation.</title>
        <authorList>
            <consortium name="The Broad Institute Genomics Platform"/>
            <consortium name="The Broad Institute Genome Sequencing Center for Infectious Disease"/>
            <person name="Wu L."/>
            <person name="Ma J."/>
        </authorList>
    </citation>
    <scope>NUCLEOTIDE SEQUENCE [LARGE SCALE GENOMIC DNA]</scope>
    <source>
        <strain evidence="6">KCTC 42805</strain>
    </source>
</reference>
<accession>A0ABW5M8B4</accession>
<proteinExistence type="predicted"/>